<proteinExistence type="predicted"/>
<sequence>MLHHEVEVWVDRLVDKVEELENQQAELVDELVIKMVKEETEQLQNLLPTIIAQVGNHASNIQGDVRNVSMNNGRGGCSYKEFLACNPKEYDGNGGVIVYTRWTEKMESVHNMSGCGYNQKVKYTSGSFIGKALTWWNTQLDRLVPHLVTPKNKKIERCIYGLALHIRGMVAANEPTTIYSAILKARVLTDEAIKNGSLRKNTEKRGNGGESSRDGNVKDDNKRSKTMRAFATTTNPVRTGRAFTIATLRIIHSKSFQDFIHVSTLT</sequence>
<evidence type="ECO:0000256" key="1">
    <source>
        <dbReference type="SAM" id="MobiDB-lite"/>
    </source>
</evidence>
<name>A0ABQ5I023_9ASTR</name>
<organism evidence="2 3">
    <name type="scientific">Tanacetum coccineum</name>
    <dbReference type="NCBI Taxonomy" id="301880"/>
    <lineage>
        <taxon>Eukaryota</taxon>
        <taxon>Viridiplantae</taxon>
        <taxon>Streptophyta</taxon>
        <taxon>Embryophyta</taxon>
        <taxon>Tracheophyta</taxon>
        <taxon>Spermatophyta</taxon>
        <taxon>Magnoliopsida</taxon>
        <taxon>eudicotyledons</taxon>
        <taxon>Gunneridae</taxon>
        <taxon>Pentapetalae</taxon>
        <taxon>asterids</taxon>
        <taxon>campanulids</taxon>
        <taxon>Asterales</taxon>
        <taxon>Asteraceae</taxon>
        <taxon>Asteroideae</taxon>
        <taxon>Anthemideae</taxon>
        <taxon>Anthemidinae</taxon>
        <taxon>Tanacetum</taxon>
    </lineage>
</organism>
<feature type="compositionally biased region" description="Basic and acidic residues" evidence="1">
    <location>
        <begin position="200"/>
        <end position="223"/>
    </location>
</feature>
<comment type="caution">
    <text evidence="2">The sequence shown here is derived from an EMBL/GenBank/DDBJ whole genome shotgun (WGS) entry which is preliminary data.</text>
</comment>
<evidence type="ECO:0000313" key="3">
    <source>
        <dbReference type="Proteomes" id="UP001151760"/>
    </source>
</evidence>
<feature type="region of interest" description="Disordered" evidence="1">
    <location>
        <begin position="198"/>
        <end position="229"/>
    </location>
</feature>
<dbReference type="Proteomes" id="UP001151760">
    <property type="component" value="Unassembled WGS sequence"/>
</dbReference>
<reference evidence="2" key="1">
    <citation type="journal article" date="2022" name="Int. J. Mol. Sci.">
        <title>Draft Genome of Tanacetum Coccineum: Genomic Comparison of Closely Related Tanacetum-Family Plants.</title>
        <authorList>
            <person name="Yamashiro T."/>
            <person name="Shiraishi A."/>
            <person name="Nakayama K."/>
            <person name="Satake H."/>
        </authorList>
    </citation>
    <scope>NUCLEOTIDE SEQUENCE</scope>
</reference>
<protein>
    <recommendedName>
        <fullName evidence="4">Reverse transcriptase domain-containing protein</fullName>
    </recommendedName>
</protein>
<keyword evidence="3" id="KW-1185">Reference proteome</keyword>
<gene>
    <name evidence="2" type="ORF">Tco_1081613</name>
</gene>
<accession>A0ABQ5I023</accession>
<evidence type="ECO:0000313" key="2">
    <source>
        <dbReference type="EMBL" id="GJT92768.1"/>
    </source>
</evidence>
<dbReference type="EMBL" id="BQNB010020141">
    <property type="protein sequence ID" value="GJT92768.1"/>
    <property type="molecule type" value="Genomic_DNA"/>
</dbReference>
<reference evidence="2" key="2">
    <citation type="submission" date="2022-01" db="EMBL/GenBank/DDBJ databases">
        <authorList>
            <person name="Yamashiro T."/>
            <person name="Shiraishi A."/>
            <person name="Satake H."/>
            <person name="Nakayama K."/>
        </authorList>
    </citation>
    <scope>NUCLEOTIDE SEQUENCE</scope>
</reference>
<evidence type="ECO:0008006" key="4">
    <source>
        <dbReference type="Google" id="ProtNLM"/>
    </source>
</evidence>